<organism evidence="6 7">
    <name type="scientific">Acorus calamus</name>
    <name type="common">Sweet flag</name>
    <dbReference type="NCBI Taxonomy" id="4465"/>
    <lineage>
        <taxon>Eukaryota</taxon>
        <taxon>Viridiplantae</taxon>
        <taxon>Streptophyta</taxon>
        <taxon>Embryophyta</taxon>
        <taxon>Tracheophyta</taxon>
        <taxon>Spermatophyta</taxon>
        <taxon>Magnoliopsida</taxon>
        <taxon>Liliopsida</taxon>
        <taxon>Acoraceae</taxon>
        <taxon>Acorus</taxon>
    </lineage>
</organism>
<dbReference type="GO" id="GO:0006465">
    <property type="term" value="P:signal peptide processing"/>
    <property type="evidence" value="ECO:0007669"/>
    <property type="project" value="InterPro"/>
</dbReference>
<keyword evidence="7" id="KW-1185">Reference proteome</keyword>
<keyword evidence="5" id="KW-0812">Transmembrane</keyword>
<keyword evidence="5" id="KW-1133">Transmembrane helix</keyword>
<dbReference type="Proteomes" id="UP001180020">
    <property type="component" value="Unassembled WGS sequence"/>
</dbReference>
<proteinExistence type="predicted"/>
<protein>
    <recommendedName>
        <fullName evidence="2">Signal peptidase complex catalytic subunit SEC11</fullName>
    </recommendedName>
    <alternativeName>
        <fullName evidence="3">Signal peptidase complex catalytic subunit sec11</fullName>
    </alternativeName>
</protein>
<dbReference type="GO" id="GO:0008233">
    <property type="term" value="F:peptidase activity"/>
    <property type="evidence" value="ECO:0007669"/>
    <property type="project" value="InterPro"/>
</dbReference>
<evidence type="ECO:0000256" key="5">
    <source>
        <dbReference type="SAM" id="Phobius"/>
    </source>
</evidence>
<sequence>MPGIGPEKMGSSDVEDRCEWLRLRTGKWSFKNGAFNKGGLQEYRTSSGGGGGGTDDMYRQLWLHRHHIVGRAVGFLPYVGWVTLIMSEMPVIKYLVIGALGLFVMAKD</sequence>
<name>A0AAV9ERA6_ACOCL</name>
<evidence type="ECO:0000256" key="4">
    <source>
        <dbReference type="ARBA" id="ARBA00045533"/>
    </source>
</evidence>
<comment type="caution">
    <text evidence="6">The sequence shown here is derived from an EMBL/GenBank/DDBJ whole genome shotgun (WGS) entry which is preliminary data.</text>
</comment>
<evidence type="ECO:0000256" key="1">
    <source>
        <dbReference type="ARBA" id="ARBA00004648"/>
    </source>
</evidence>
<evidence type="ECO:0000256" key="3">
    <source>
        <dbReference type="ARBA" id="ARBA00021755"/>
    </source>
</evidence>
<dbReference type="GO" id="GO:0005787">
    <property type="term" value="C:signal peptidase complex"/>
    <property type="evidence" value="ECO:0007669"/>
    <property type="project" value="TreeGrafter"/>
</dbReference>
<comment type="subcellular location">
    <subcellularLocation>
        <location evidence="1">Endoplasmic reticulum membrane</location>
        <topology evidence="1">Single-pass type II membrane protein</topology>
    </subcellularLocation>
</comment>
<dbReference type="EMBL" id="JAUJYO010000005">
    <property type="protein sequence ID" value="KAK1316136.1"/>
    <property type="molecule type" value="Genomic_DNA"/>
</dbReference>
<dbReference type="InterPro" id="IPR001733">
    <property type="entry name" value="Peptidase_S26B"/>
</dbReference>
<reference evidence="6" key="1">
    <citation type="journal article" date="2023" name="Nat. Commun.">
        <title>Diploid and tetraploid genomes of Acorus and the evolution of monocots.</title>
        <authorList>
            <person name="Ma L."/>
            <person name="Liu K.W."/>
            <person name="Li Z."/>
            <person name="Hsiao Y.Y."/>
            <person name="Qi Y."/>
            <person name="Fu T."/>
            <person name="Tang G.D."/>
            <person name="Zhang D."/>
            <person name="Sun W.H."/>
            <person name="Liu D.K."/>
            <person name="Li Y."/>
            <person name="Chen G.Z."/>
            <person name="Liu X.D."/>
            <person name="Liao X.Y."/>
            <person name="Jiang Y.T."/>
            <person name="Yu X."/>
            <person name="Hao Y."/>
            <person name="Huang J."/>
            <person name="Zhao X.W."/>
            <person name="Ke S."/>
            <person name="Chen Y.Y."/>
            <person name="Wu W.L."/>
            <person name="Hsu J.L."/>
            <person name="Lin Y.F."/>
            <person name="Huang M.D."/>
            <person name="Li C.Y."/>
            <person name="Huang L."/>
            <person name="Wang Z.W."/>
            <person name="Zhao X."/>
            <person name="Zhong W.Y."/>
            <person name="Peng D.H."/>
            <person name="Ahmad S."/>
            <person name="Lan S."/>
            <person name="Zhang J.S."/>
            <person name="Tsai W.C."/>
            <person name="Van de Peer Y."/>
            <person name="Liu Z.J."/>
        </authorList>
    </citation>
    <scope>NUCLEOTIDE SEQUENCE</scope>
    <source>
        <strain evidence="6">CP</strain>
    </source>
</reference>
<dbReference type="PANTHER" id="PTHR10806:SF6">
    <property type="entry name" value="SIGNAL PEPTIDASE COMPLEX CATALYTIC SUBUNIT SEC11"/>
    <property type="match status" value="1"/>
</dbReference>
<dbReference type="AlphaFoldDB" id="A0AAV9ERA6"/>
<comment type="function">
    <text evidence="4">Catalytic component of the signal peptidase complex (SPC) which catalyzes the cleavage of N-terminal signal sequences from nascent proteins as they are translocated into the lumen of the endoplasmic reticulum. Specifically cleaves N-terminal signal peptides that contain a hydrophobic alpha-helix (h-region) shorter than 18-20 amino acids.</text>
</comment>
<keyword evidence="5" id="KW-0472">Membrane</keyword>
<evidence type="ECO:0000313" key="6">
    <source>
        <dbReference type="EMBL" id="KAK1316136.1"/>
    </source>
</evidence>
<evidence type="ECO:0000256" key="2">
    <source>
        <dbReference type="ARBA" id="ARBA00019685"/>
    </source>
</evidence>
<accession>A0AAV9ERA6</accession>
<dbReference type="PANTHER" id="PTHR10806">
    <property type="entry name" value="SIGNAL PEPTIDASE COMPLEX CATALYTIC SUBUNIT SEC11"/>
    <property type="match status" value="1"/>
</dbReference>
<gene>
    <name evidence="6" type="ORF">QJS10_CPA05g02328</name>
</gene>
<reference evidence="6" key="2">
    <citation type="submission" date="2023-06" db="EMBL/GenBank/DDBJ databases">
        <authorList>
            <person name="Ma L."/>
            <person name="Liu K.-W."/>
            <person name="Li Z."/>
            <person name="Hsiao Y.-Y."/>
            <person name="Qi Y."/>
            <person name="Fu T."/>
            <person name="Tang G."/>
            <person name="Zhang D."/>
            <person name="Sun W.-H."/>
            <person name="Liu D.-K."/>
            <person name="Li Y."/>
            <person name="Chen G.-Z."/>
            <person name="Liu X.-D."/>
            <person name="Liao X.-Y."/>
            <person name="Jiang Y.-T."/>
            <person name="Yu X."/>
            <person name="Hao Y."/>
            <person name="Huang J."/>
            <person name="Zhao X.-W."/>
            <person name="Ke S."/>
            <person name="Chen Y.-Y."/>
            <person name="Wu W.-L."/>
            <person name="Hsu J.-L."/>
            <person name="Lin Y.-F."/>
            <person name="Huang M.-D."/>
            <person name="Li C.-Y."/>
            <person name="Huang L."/>
            <person name="Wang Z.-W."/>
            <person name="Zhao X."/>
            <person name="Zhong W.-Y."/>
            <person name="Peng D.-H."/>
            <person name="Ahmad S."/>
            <person name="Lan S."/>
            <person name="Zhang J.-S."/>
            <person name="Tsai W.-C."/>
            <person name="Van De Peer Y."/>
            <person name="Liu Z.-J."/>
        </authorList>
    </citation>
    <scope>NUCLEOTIDE SEQUENCE</scope>
    <source>
        <strain evidence="6">CP</strain>
        <tissue evidence="6">Leaves</tissue>
    </source>
</reference>
<feature type="transmembrane region" description="Helical" evidence="5">
    <location>
        <begin position="91"/>
        <end position="106"/>
    </location>
</feature>
<evidence type="ECO:0000313" key="7">
    <source>
        <dbReference type="Proteomes" id="UP001180020"/>
    </source>
</evidence>